<gene>
    <name evidence="7" type="ORF">QLQ80_01855</name>
</gene>
<proteinExistence type="inferred from homology"/>
<keyword evidence="8" id="KW-1185">Reference proteome</keyword>
<feature type="domain" description="Thioredoxin" evidence="6">
    <location>
        <begin position="1"/>
        <end position="101"/>
    </location>
</feature>
<dbReference type="InterPro" id="IPR013766">
    <property type="entry name" value="Thioredoxin_domain"/>
</dbReference>
<dbReference type="InterPro" id="IPR036249">
    <property type="entry name" value="Thioredoxin-like_sf"/>
</dbReference>
<dbReference type="Proteomes" id="UP001224428">
    <property type="component" value="Unassembled WGS sequence"/>
</dbReference>
<dbReference type="EMBL" id="JASDDP010000019">
    <property type="protein sequence ID" value="MDJ1645832.1"/>
    <property type="molecule type" value="Genomic_DNA"/>
</dbReference>
<evidence type="ECO:0000256" key="5">
    <source>
        <dbReference type="ARBA" id="ARBA00023284"/>
    </source>
</evidence>
<evidence type="ECO:0000259" key="6">
    <source>
        <dbReference type="PROSITE" id="PS51352"/>
    </source>
</evidence>
<dbReference type="PANTHER" id="PTHR45663">
    <property type="entry name" value="GEO12009P1"/>
    <property type="match status" value="1"/>
</dbReference>
<evidence type="ECO:0000313" key="8">
    <source>
        <dbReference type="Proteomes" id="UP001224428"/>
    </source>
</evidence>
<dbReference type="GO" id="GO:0015035">
    <property type="term" value="F:protein-disulfide reductase activity"/>
    <property type="evidence" value="ECO:0007669"/>
    <property type="project" value="TreeGrafter"/>
</dbReference>
<keyword evidence="2" id="KW-0813">Transport</keyword>
<protein>
    <submittedName>
        <fullName evidence="7">Thioredoxin family protein</fullName>
    </submittedName>
</protein>
<accession>A0AAJ1PTC5</accession>
<evidence type="ECO:0000313" key="7">
    <source>
        <dbReference type="EMBL" id="MDJ1645832.1"/>
    </source>
</evidence>
<dbReference type="PROSITE" id="PS51352">
    <property type="entry name" value="THIOREDOXIN_2"/>
    <property type="match status" value="1"/>
</dbReference>
<dbReference type="InterPro" id="IPR017937">
    <property type="entry name" value="Thioredoxin_CS"/>
</dbReference>
<dbReference type="PROSITE" id="PS00194">
    <property type="entry name" value="THIOREDOXIN_1"/>
    <property type="match status" value="1"/>
</dbReference>
<keyword evidence="3" id="KW-0249">Electron transport</keyword>
<comment type="similarity">
    <text evidence="1">Belongs to the thioredoxin family.</text>
</comment>
<organism evidence="7 8">
    <name type="scientific">Mycoplasma phocimorsus</name>
    <dbReference type="NCBI Taxonomy" id="3045839"/>
    <lineage>
        <taxon>Bacteria</taxon>
        <taxon>Bacillati</taxon>
        <taxon>Mycoplasmatota</taxon>
        <taxon>Mollicutes</taxon>
        <taxon>Mycoplasmataceae</taxon>
        <taxon>Mycoplasma</taxon>
    </lineage>
</organism>
<dbReference type="Gene3D" id="3.40.30.10">
    <property type="entry name" value="Glutaredoxin"/>
    <property type="match status" value="1"/>
</dbReference>
<evidence type="ECO:0000256" key="4">
    <source>
        <dbReference type="ARBA" id="ARBA00023157"/>
    </source>
</evidence>
<dbReference type="CDD" id="cd02947">
    <property type="entry name" value="TRX_family"/>
    <property type="match status" value="1"/>
</dbReference>
<name>A0AAJ1PTC5_9MOLU</name>
<sequence length="101" mass="11457">MLLETTKSQLGNTLETGTKLLVFHAVWCPPCKMLKGELEQLDKLDLLPIFRVDIDVDKQFATDHGVQSIPTGFVYKDGQIVDKFQGFQTVDQLKSLVEKYL</sequence>
<comment type="caution">
    <text evidence="7">The sequence shown here is derived from an EMBL/GenBank/DDBJ whole genome shotgun (WGS) entry which is preliminary data.</text>
</comment>
<evidence type="ECO:0000256" key="1">
    <source>
        <dbReference type="ARBA" id="ARBA00008987"/>
    </source>
</evidence>
<reference evidence="7" key="1">
    <citation type="submission" date="2023-05" db="EMBL/GenBank/DDBJ databases">
        <title>Mycoplasma phocimorsus sp. nov., isolated from Scandinavian patients with seal finger or septic arthritis after contact with seals.</title>
        <authorList>
            <person name="Skafte-Holm A."/>
            <person name="Pedersen T.R."/>
            <person name="Froelund M."/>
            <person name="Stegger M."/>
            <person name="Qvortrup K."/>
            <person name="Michaels D.L."/>
            <person name="Brown D.R."/>
            <person name="Jensen J.S."/>
        </authorList>
    </citation>
    <scope>NUCLEOTIDE SEQUENCE</scope>
    <source>
        <strain evidence="7">M5725</strain>
    </source>
</reference>
<dbReference type="PANTHER" id="PTHR45663:SF11">
    <property type="entry name" value="GEO12009P1"/>
    <property type="match status" value="1"/>
</dbReference>
<keyword evidence="5" id="KW-0676">Redox-active center</keyword>
<dbReference type="AlphaFoldDB" id="A0AAJ1PTC5"/>
<keyword evidence="4" id="KW-1015">Disulfide bond</keyword>
<dbReference type="Pfam" id="PF00085">
    <property type="entry name" value="Thioredoxin"/>
    <property type="match status" value="1"/>
</dbReference>
<dbReference type="SUPFAM" id="SSF52833">
    <property type="entry name" value="Thioredoxin-like"/>
    <property type="match status" value="1"/>
</dbReference>
<evidence type="ECO:0000256" key="2">
    <source>
        <dbReference type="ARBA" id="ARBA00022448"/>
    </source>
</evidence>
<evidence type="ECO:0000256" key="3">
    <source>
        <dbReference type="ARBA" id="ARBA00022982"/>
    </source>
</evidence>
<dbReference type="RefSeq" id="WP_283823686.1">
    <property type="nucleotide sequence ID" value="NZ_JASDAY010000022.1"/>
</dbReference>
<dbReference type="GO" id="GO:0005737">
    <property type="term" value="C:cytoplasm"/>
    <property type="evidence" value="ECO:0007669"/>
    <property type="project" value="TreeGrafter"/>
</dbReference>